<proteinExistence type="predicted"/>
<keyword evidence="3" id="KW-1185">Reference proteome</keyword>
<feature type="compositionally biased region" description="Basic and acidic residues" evidence="1">
    <location>
        <begin position="23"/>
        <end position="34"/>
    </location>
</feature>
<sequence length="113" mass="12665">MEMCGFIPNINSVLRRQQLLPSAEKRSRTTEKRSGLSGAVESAETTKEMKGREKGERKKDLAGAVRKYGVPPMPAMPAPTDRIKRLLHLHGAIFHLRKMGRAASDLEVELREL</sequence>
<reference evidence="2" key="1">
    <citation type="submission" date="2023-03" db="EMBL/GenBank/DDBJ databases">
        <title>Emydomyces testavorans Genome Sequence.</title>
        <authorList>
            <person name="Hoyer L."/>
        </authorList>
    </citation>
    <scope>NUCLEOTIDE SEQUENCE</scope>
    <source>
        <strain evidence="2">16-2883</strain>
    </source>
</reference>
<evidence type="ECO:0000256" key="1">
    <source>
        <dbReference type="SAM" id="MobiDB-lite"/>
    </source>
</evidence>
<feature type="compositionally biased region" description="Basic and acidic residues" evidence="1">
    <location>
        <begin position="44"/>
        <end position="61"/>
    </location>
</feature>
<feature type="region of interest" description="Disordered" evidence="1">
    <location>
        <begin position="21"/>
        <end position="76"/>
    </location>
</feature>
<protein>
    <submittedName>
        <fullName evidence="2">Uncharacterized protein</fullName>
    </submittedName>
</protein>
<evidence type="ECO:0000313" key="3">
    <source>
        <dbReference type="Proteomes" id="UP001219355"/>
    </source>
</evidence>
<dbReference type="EMBL" id="CP120627">
    <property type="protein sequence ID" value="WEW54934.1"/>
    <property type="molecule type" value="Genomic_DNA"/>
</dbReference>
<dbReference type="Proteomes" id="UP001219355">
    <property type="component" value="Chromosome 1"/>
</dbReference>
<dbReference type="AlphaFoldDB" id="A0AAF0DB99"/>
<name>A0AAF0DB99_9EURO</name>
<organism evidence="2 3">
    <name type="scientific">Emydomyces testavorans</name>
    <dbReference type="NCBI Taxonomy" id="2070801"/>
    <lineage>
        <taxon>Eukaryota</taxon>
        <taxon>Fungi</taxon>
        <taxon>Dikarya</taxon>
        <taxon>Ascomycota</taxon>
        <taxon>Pezizomycotina</taxon>
        <taxon>Eurotiomycetes</taxon>
        <taxon>Eurotiomycetidae</taxon>
        <taxon>Onygenales</taxon>
        <taxon>Nannizziopsiaceae</taxon>
        <taxon>Emydomyces</taxon>
    </lineage>
</organism>
<gene>
    <name evidence="2" type="ORF">PRK78_000361</name>
</gene>
<accession>A0AAF0DB99</accession>
<evidence type="ECO:0000313" key="2">
    <source>
        <dbReference type="EMBL" id="WEW54934.1"/>
    </source>
</evidence>